<dbReference type="InterPro" id="IPR003313">
    <property type="entry name" value="AraC-bd"/>
</dbReference>
<evidence type="ECO:0000256" key="2">
    <source>
        <dbReference type="ARBA" id="ARBA00023125"/>
    </source>
</evidence>
<keyword evidence="2" id="KW-0238">DNA-binding</keyword>
<dbReference type="PROSITE" id="PS01124">
    <property type="entry name" value="HTH_ARAC_FAMILY_2"/>
    <property type="match status" value="1"/>
</dbReference>
<dbReference type="PANTHER" id="PTHR43280">
    <property type="entry name" value="ARAC-FAMILY TRANSCRIPTIONAL REGULATOR"/>
    <property type="match status" value="1"/>
</dbReference>
<dbReference type="InterPro" id="IPR018060">
    <property type="entry name" value="HTH_AraC"/>
</dbReference>
<keyword evidence="6" id="KW-1185">Reference proteome</keyword>
<proteinExistence type="predicted"/>
<protein>
    <submittedName>
        <fullName evidence="5">AraC family transcriptional regulator</fullName>
    </submittedName>
</protein>
<dbReference type="AlphaFoldDB" id="A0A3A1WN46"/>
<dbReference type="InterPro" id="IPR011051">
    <property type="entry name" value="RmlC_Cupin_sf"/>
</dbReference>
<dbReference type="OrthoDB" id="9816011at2"/>
<accession>A0A3A1WN46</accession>
<dbReference type="InterPro" id="IPR014710">
    <property type="entry name" value="RmlC-like_jellyroll"/>
</dbReference>
<evidence type="ECO:0000313" key="6">
    <source>
        <dbReference type="Proteomes" id="UP000265750"/>
    </source>
</evidence>
<dbReference type="SMART" id="SM00342">
    <property type="entry name" value="HTH_ARAC"/>
    <property type="match status" value="1"/>
</dbReference>
<dbReference type="SUPFAM" id="SSF51182">
    <property type="entry name" value="RmlC-like cupins"/>
    <property type="match status" value="1"/>
</dbReference>
<dbReference type="PANTHER" id="PTHR43280:SF27">
    <property type="entry name" value="TRANSCRIPTIONAL REGULATOR MTLR"/>
    <property type="match status" value="1"/>
</dbReference>
<organism evidence="5 6">
    <name type="scientific">Aureimonas flava</name>
    <dbReference type="NCBI Taxonomy" id="2320271"/>
    <lineage>
        <taxon>Bacteria</taxon>
        <taxon>Pseudomonadati</taxon>
        <taxon>Pseudomonadota</taxon>
        <taxon>Alphaproteobacteria</taxon>
        <taxon>Hyphomicrobiales</taxon>
        <taxon>Aurantimonadaceae</taxon>
        <taxon>Aureimonas</taxon>
    </lineage>
</organism>
<evidence type="ECO:0000313" key="5">
    <source>
        <dbReference type="EMBL" id="RIY03317.1"/>
    </source>
</evidence>
<dbReference type="GO" id="GO:0003700">
    <property type="term" value="F:DNA-binding transcription factor activity"/>
    <property type="evidence" value="ECO:0007669"/>
    <property type="project" value="InterPro"/>
</dbReference>
<name>A0A3A1WN46_9HYPH</name>
<dbReference type="GO" id="GO:0043565">
    <property type="term" value="F:sequence-specific DNA binding"/>
    <property type="evidence" value="ECO:0007669"/>
    <property type="project" value="InterPro"/>
</dbReference>
<evidence type="ECO:0000259" key="4">
    <source>
        <dbReference type="PROSITE" id="PS01124"/>
    </source>
</evidence>
<feature type="domain" description="HTH araC/xylS-type" evidence="4">
    <location>
        <begin position="199"/>
        <end position="297"/>
    </location>
</feature>
<dbReference type="InterPro" id="IPR009057">
    <property type="entry name" value="Homeodomain-like_sf"/>
</dbReference>
<keyword evidence="3" id="KW-0804">Transcription</keyword>
<dbReference type="EMBL" id="QYRN01000001">
    <property type="protein sequence ID" value="RIY03317.1"/>
    <property type="molecule type" value="Genomic_DNA"/>
</dbReference>
<dbReference type="CDD" id="cd06976">
    <property type="entry name" value="cupin_MtlR-like_N"/>
    <property type="match status" value="1"/>
</dbReference>
<keyword evidence="1" id="KW-0805">Transcription regulation</keyword>
<evidence type="ECO:0000256" key="1">
    <source>
        <dbReference type="ARBA" id="ARBA00023015"/>
    </source>
</evidence>
<reference evidence="6" key="1">
    <citation type="submission" date="2018-09" db="EMBL/GenBank/DDBJ databases">
        <authorList>
            <person name="Tuo L."/>
        </authorList>
    </citation>
    <scope>NUCLEOTIDE SEQUENCE [LARGE SCALE GENOMIC DNA]</scope>
    <source>
        <strain evidence="6">M2BS4Y-1</strain>
    </source>
</reference>
<dbReference type="RefSeq" id="WP_119537975.1">
    <property type="nucleotide sequence ID" value="NZ_QYRN01000001.1"/>
</dbReference>
<dbReference type="Proteomes" id="UP000265750">
    <property type="component" value="Unassembled WGS sequence"/>
</dbReference>
<dbReference type="Gene3D" id="1.10.10.60">
    <property type="entry name" value="Homeodomain-like"/>
    <property type="match status" value="2"/>
</dbReference>
<comment type="caution">
    <text evidence="5">The sequence shown here is derived from an EMBL/GenBank/DDBJ whole genome shotgun (WGS) entry which is preliminary data.</text>
</comment>
<dbReference type="Pfam" id="PF12833">
    <property type="entry name" value="HTH_18"/>
    <property type="match status" value="1"/>
</dbReference>
<dbReference type="Pfam" id="PF02311">
    <property type="entry name" value="AraC_binding"/>
    <property type="match status" value="1"/>
</dbReference>
<gene>
    <name evidence="5" type="ORF">D3218_00680</name>
</gene>
<evidence type="ECO:0000256" key="3">
    <source>
        <dbReference type="ARBA" id="ARBA00023163"/>
    </source>
</evidence>
<dbReference type="SUPFAM" id="SSF46689">
    <property type="entry name" value="Homeodomain-like"/>
    <property type="match status" value="2"/>
</dbReference>
<sequence length="312" mass="34743">MTIGRPDTATPAAGSDPALEIILRGPGESFRWAKHDYPHHLAKWHRHPEYELHLVTSGRGRMMIGDYVGPFQEGCLVLAGPNLPHNWISDLEPGASLPNRDMLVQFDAAVTDTLVGGFAEFADLRCLLRDAAFGVEFTGATAERARMKLCAMEHERGAGRLVSFLSLLADLAARPEERRVLARCAPSLGLHTSASRRLDRVIAFITERYASDISLSDAATVCNMEVTAFSRFFKHQTGHNFTSYVNRLRVQQACALLAGSEMPVTRICYEVGYNNTANFNRQFHAVCQQTPSAYRDESRRIRAHRLDQTRAA</sequence>
<dbReference type="Gene3D" id="2.60.120.10">
    <property type="entry name" value="Jelly Rolls"/>
    <property type="match status" value="1"/>
</dbReference>